<feature type="region of interest" description="Disordered" evidence="1">
    <location>
        <begin position="103"/>
        <end position="134"/>
    </location>
</feature>
<sequence>MTQSKCPSSLNFVLVRLWEEKTQSRKVLLPNSLVSLKKNIRALFKLNEPVSSLYTEDGHPIQFLNEIVPGEIIYASTTDINFQSVSKKAPPSPSIFREGAANTYISSPNQDPKVSTPRSKSPGSSKLPKPRTSTSLDPKYEIFGLTPNVVALGNGLSPLLVDQSKLHHTRLDTRSFRKSQAEESEEDIAWKKKQKELEKYVEQMPDLLKSLFGLLDGDGNNKNGASTWIDDIMPLLNSLPLSEKVIIVDAARISKEQNEYWLYSMNKLLSELFQGDNENASGLDTTKLIGLDDTALYIGTIIENHRFVSFGEVSYSMKCHIVGPRKSGKTTFLRLFSQRLLNEFAQTGNINKKFIVPFDMKRLSVSLTNYAQFYSDMVDIVCRALSLQRPLLDRLIKTEVKPFLLSVMKNDSPVFKKSLLNQHECKEFFNNVQAIGELLNLFWNDSQCLTQWFTNVSYLPNLIAGAAGYDETVYIIDNFDYCDQCFLPSERFADSDERIFVSEYFKFALMNSSFITACEDESKLYQVLTDVEDSFPSIQYEYLSMEDIQSDAANDEVVLAQIEGIKQQLTLKPEMCSGIPAYIAVWNGITEIIKNVEKQSVQQNDESEDTKLLAAAQAQKFIQTAFVITNDENDVPLDHIIVTDVKLKKSNESK</sequence>
<dbReference type="Proteomes" id="UP001470230">
    <property type="component" value="Unassembled WGS sequence"/>
</dbReference>
<dbReference type="InterPro" id="IPR027417">
    <property type="entry name" value="P-loop_NTPase"/>
</dbReference>
<protein>
    <submittedName>
        <fullName evidence="2">Uncharacterized protein</fullName>
    </submittedName>
</protein>
<dbReference type="EMBL" id="JAPFFF010000021">
    <property type="protein sequence ID" value="KAK8854072.1"/>
    <property type="molecule type" value="Genomic_DNA"/>
</dbReference>
<keyword evidence="3" id="KW-1185">Reference proteome</keyword>
<evidence type="ECO:0000313" key="2">
    <source>
        <dbReference type="EMBL" id="KAK8854072.1"/>
    </source>
</evidence>
<evidence type="ECO:0000313" key="3">
    <source>
        <dbReference type="Proteomes" id="UP001470230"/>
    </source>
</evidence>
<accession>A0ABR2HX24</accession>
<reference evidence="2 3" key="1">
    <citation type="submission" date="2024-04" db="EMBL/GenBank/DDBJ databases">
        <title>Tritrichomonas musculus Genome.</title>
        <authorList>
            <person name="Alves-Ferreira E."/>
            <person name="Grigg M."/>
            <person name="Lorenzi H."/>
            <person name="Galac M."/>
        </authorList>
    </citation>
    <scope>NUCLEOTIDE SEQUENCE [LARGE SCALE GENOMIC DNA]</scope>
    <source>
        <strain evidence="2 3">EAF2021</strain>
    </source>
</reference>
<proteinExistence type="predicted"/>
<feature type="compositionally biased region" description="Polar residues" evidence="1">
    <location>
        <begin position="103"/>
        <end position="113"/>
    </location>
</feature>
<organism evidence="2 3">
    <name type="scientific">Tritrichomonas musculus</name>
    <dbReference type="NCBI Taxonomy" id="1915356"/>
    <lineage>
        <taxon>Eukaryota</taxon>
        <taxon>Metamonada</taxon>
        <taxon>Parabasalia</taxon>
        <taxon>Tritrichomonadida</taxon>
        <taxon>Tritrichomonadidae</taxon>
        <taxon>Tritrichomonas</taxon>
    </lineage>
</organism>
<comment type="caution">
    <text evidence="2">The sequence shown here is derived from an EMBL/GenBank/DDBJ whole genome shotgun (WGS) entry which is preliminary data.</text>
</comment>
<name>A0ABR2HX24_9EUKA</name>
<gene>
    <name evidence="2" type="ORF">M9Y10_016623</name>
</gene>
<feature type="compositionally biased region" description="Low complexity" evidence="1">
    <location>
        <begin position="117"/>
        <end position="127"/>
    </location>
</feature>
<evidence type="ECO:0000256" key="1">
    <source>
        <dbReference type="SAM" id="MobiDB-lite"/>
    </source>
</evidence>
<dbReference type="SUPFAM" id="SSF52540">
    <property type="entry name" value="P-loop containing nucleoside triphosphate hydrolases"/>
    <property type="match status" value="1"/>
</dbReference>